<name>A0ACB8CVY9_DERSI</name>
<organism evidence="1 2">
    <name type="scientific">Dermacentor silvarum</name>
    <name type="common">Tick</name>
    <dbReference type="NCBI Taxonomy" id="543639"/>
    <lineage>
        <taxon>Eukaryota</taxon>
        <taxon>Metazoa</taxon>
        <taxon>Ecdysozoa</taxon>
        <taxon>Arthropoda</taxon>
        <taxon>Chelicerata</taxon>
        <taxon>Arachnida</taxon>
        <taxon>Acari</taxon>
        <taxon>Parasitiformes</taxon>
        <taxon>Ixodida</taxon>
        <taxon>Ixodoidea</taxon>
        <taxon>Ixodidae</taxon>
        <taxon>Rhipicephalinae</taxon>
        <taxon>Dermacentor</taxon>
    </lineage>
</organism>
<protein>
    <submittedName>
        <fullName evidence="1">Uncharacterized protein</fullName>
    </submittedName>
</protein>
<comment type="caution">
    <text evidence="1">The sequence shown here is derived from an EMBL/GenBank/DDBJ whole genome shotgun (WGS) entry which is preliminary data.</text>
</comment>
<dbReference type="EMBL" id="CM023473">
    <property type="protein sequence ID" value="KAH7953420.1"/>
    <property type="molecule type" value="Genomic_DNA"/>
</dbReference>
<reference evidence="1" key="1">
    <citation type="submission" date="2020-05" db="EMBL/GenBank/DDBJ databases">
        <title>Large-scale comparative analyses of tick genomes elucidate their genetic diversity and vector capacities.</title>
        <authorList>
            <person name="Jia N."/>
            <person name="Wang J."/>
            <person name="Shi W."/>
            <person name="Du L."/>
            <person name="Sun Y."/>
            <person name="Zhan W."/>
            <person name="Jiang J."/>
            <person name="Wang Q."/>
            <person name="Zhang B."/>
            <person name="Ji P."/>
            <person name="Sakyi L.B."/>
            <person name="Cui X."/>
            <person name="Yuan T."/>
            <person name="Jiang B."/>
            <person name="Yang W."/>
            <person name="Lam T.T.-Y."/>
            <person name="Chang Q."/>
            <person name="Ding S."/>
            <person name="Wang X."/>
            <person name="Zhu J."/>
            <person name="Ruan X."/>
            <person name="Zhao L."/>
            <person name="Wei J."/>
            <person name="Que T."/>
            <person name="Du C."/>
            <person name="Cheng J."/>
            <person name="Dai P."/>
            <person name="Han X."/>
            <person name="Huang E."/>
            <person name="Gao Y."/>
            <person name="Liu J."/>
            <person name="Shao H."/>
            <person name="Ye R."/>
            <person name="Li L."/>
            <person name="Wei W."/>
            <person name="Wang X."/>
            <person name="Wang C."/>
            <person name="Yang T."/>
            <person name="Huo Q."/>
            <person name="Li W."/>
            <person name="Guo W."/>
            <person name="Chen H."/>
            <person name="Zhou L."/>
            <person name="Ni X."/>
            <person name="Tian J."/>
            <person name="Zhou Y."/>
            <person name="Sheng Y."/>
            <person name="Liu T."/>
            <person name="Pan Y."/>
            <person name="Xia L."/>
            <person name="Li J."/>
            <person name="Zhao F."/>
            <person name="Cao W."/>
        </authorList>
    </citation>
    <scope>NUCLEOTIDE SEQUENCE</scope>
    <source>
        <strain evidence="1">Dsil-2018</strain>
    </source>
</reference>
<proteinExistence type="predicted"/>
<dbReference type="Proteomes" id="UP000821865">
    <property type="component" value="Chromosome 4"/>
</dbReference>
<accession>A0ACB8CVY9</accession>
<sequence length="99" mass="11239">MSPSPPVATLKRRRPASTLGLARRWWRWLEKALFCMGRVSGFVSASQFSQLDEKQFRECPIADPRSTVLVVCYTSGTTGMPKAAEITHYNYVACFYTTR</sequence>
<gene>
    <name evidence="1" type="ORF">HPB49_007999</name>
</gene>
<evidence type="ECO:0000313" key="1">
    <source>
        <dbReference type="EMBL" id="KAH7953420.1"/>
    </source>
</evidence>
<keyword evidence="2" id="KW-1185">Reference proteome</keyword>
<evidence type="ECO:0000313" key="2">
    <source>
        <dbReference type="Proteomes" id="UP000821865"/>
    </source>
</evidence>